<protein>
    <submittedName>
        <fullName evidence="2">Ribosomal RNA small subunit methyltransferase F</fullName>
    </submittedName>
</protein>
<dbReference type="PANTHER" id="PTHR36803:SF1">
    <property type="entry name" value="PROTEIN CHLORORESPIRATORY REDUCTION 7, CHLOROPLASTIC"/>
    <property type="match status" value="1"/>
</dbReference>
<dbReference type="Pfam" id="PF12095">
    <property type="entry name" value="CRR7"/>
    <property type="match status" value="1"/>
</dbReference>
<proteinExistence type="predicted"/>
<organism evidence="2">
    <name type="scientific">Anthurium amnicola</name>
    <dbReference type="NCBI Taxonomy" id="1678845"/>
    <lineage>
        <taxon>Eukaryota</taxon>
        <taxon>Viridiplantae</taxon>
        <taxon>Streptophyta</taxon>
        <taxon>Embryophyta</taxon>
        <taxon>Tracheophyta</taxon>
        <taxon>Spermatophyta</taxon>
        <taxon>Magnoliopsida</taxon>
        <taxon>Liliopsida</taxon>
        <taxon>Araceae</taxon>
        <taxon>Pothoideae</taxon>
        <taxon>Potheae</taxon>
        <taxon>Anthurium</taxon>
    </lineage>
</organism>
<dbReference type="InterPro" id="IPR038150">
    <property type="entry name" value="CRR7-like_sf"/>
</dbReference>
<evidence type="ECO:0000313" key="2">
    <source>
        <dbReference type="EMBL" id="JAT66287.1"/>
    </source>
</evidence>
<dbReference type="GO" id="GO:0009570">
    <property type="term" value="C:chloroplast stroma"/>
    <property type="evidence" value="ECO:0007669"/>
    <property type="project" value="TreeGrafter"/>
</dbReference>
<dbReference type="PANTHER" id="PTHR36803">
    <property type="entry name" value="PROTEIN CHLORORESPIRATORY REDUCTION 7, CHLOROPLASTIC"/>
    <property type="match status" value="1"/>
</dbReference>
<name>A0A1D1ZHE5_9ARAE</name>
<dbReference type="FunFam" id="3.90.940.40:FF:000001">
    <property type="entry name" value="Protein CHLORORESPIRATORY REDUCTION 7 chloroplastic"/>
    <property type="match status" value="1"/>
</dbReference>
<reference evidence="2" key="1">
    <citation type="submission" date="2015-07" db="EMBL/GenBank/DDBJ databases">
        <title>Transcriptome Assembly of Anthurium amnicola.</title>
        <authorList>
            <person name="Suzuki J."/>
        </authorList>
    </citation>
    <scope>NUCLEOTIDE SEQUENCE</scope>
</reference>
<sequence>AVFPSQACSAIALLPVCHLCKGRRRRRPPLRPRRSTSMVTSPHGELTWSSRVAGVPHSFHSLPSSSAPPFSAPLGEQIPRRHLMRPSGEAIASPRPSFLKGKQMPRFDSRTPCLRYGPASVAAFSCPPRLLELPQMLCGVKRQTGISAVRRRRSYFESDTYVLLEPGKGEVFVSEEELKAKLRDWLQNWPGNNLPPDLARFKNIDDAVAHLVRSVCELEIDGEVGSIQWYQVRLE</sequence>
<feature type="non-terminal residue" evidence="2">
    <location>
        <position position="1"/>
    </location>
</feature>
<dbReference type="EMBL" id="GDJX01001649">
    <property type="protein sequence ID" value="JAT66287.1"/>
    <property type="molecule type" value="Transcribed_RNA"/>
</dbReference>
<feature type="compositionally biased region" description="Basic residues" evidence="1">
    <location>
        <begin position="25"/>
        <end position="34"/>
    </location>
</feature>
<feature type="region of interest" description="Disordered" evidence="1">
    <location>
        <begin position="85"/>
        <end position="104"/>
    </location>
</feature>
<gene>
    <name evidence="2" type="primary">rsmF_7</name>
    <name evidence="2" type="ORF">g.31181</name>
</gene>
<dbReference type="AlphaFoldDB" id="A0A1D1ZHE5"/>
<dbReference type="InterPro" id="IPR021954">
    <property type="entry name" value="CRR7"/>
</dbReference>
<keyword evidence="2" id="KW-0808">Transferase</keyword>
<dbReference type="GO" id="GO:0032259">
    <property type="term" value="P:methylation"/>
    <property type="evidence" value="ECO:0007669"/>
    <property type="project" value="UniProtKB-KW"/>
</dbReference>
<accession>A0A1D1ZHE5</accession>
<evidence type="ECO:0000256" key="1">
    <source>
        <dbReference type="SAM" id="MobiDB-lite"/>
    </source>
</evidence>
<feature type="region of interest" description="Disordered" evidence="1">
    <location>
        <begin position="25"/>
        <end position="45"/>
    </location>
</feature>
<dbReference type="GO" id="GO:0008168">
    <property type="term" value="F:methyltransferase activity"/>
    <property type="evidence" value="ECO:0007669"/>
    <property type="project" value="UniProtKB-KW"/>
</dbReference>
<keyword evidence="2" id="KW-0489">Methyltransferase</keyword>
<dbReference type="Gene3D" id="3.90.940.40">
    <property type="entry name" value="Protein CHLORORESPIRATORY REDUCTION 7"/>
    <property type="match status" value="1"/>
</dbReference>